<organism evidence="1 2">
    <name type="scientific">Lactobacillus panisapium</name>
    <dbReference type="NCBI Taxonomy" id="2012495"/>
    <lineage>
        <taxon>Bacteria</taxon>
        <taxon>Bacillati</taxon>
        <taxon>Bacillota</taxon>
        <taxon>Bacilli</taxon>
        <taxon>Lactobacillales</taxon>
        <taxon>Lactobacillaceae</taxon>
        <taxon>Lactobacillus</taxon>
    </lineage>
</organism>
<gene>
    <name evidence="1" type="ORF">GYM71_00190</name>
</gene>
<keyword evidence="2" id="KW-1185">Reference proteome</keyword>
<dbReference type="RefSeq" id="WP_220220444.1">
    <property type="nucleotide sequence ID" value="NZ_CP048268.1"/>
</dbReference>
<name>A0ABX8W381_9LACO</name>
<dbReference type="Proteomes" id="UP000826550">
    <property type="component" value="Chromosome"/>
</dbReference>
<proteinExistence type="predicted"/>
<evidence type="ECO:0000313" key="2">
    <source>
        <dbReference type="Proteomes" id="UP000826550"/>
    </source>
</evidence>
<accession>A0ABX8W381</accession>
<protein>
    <submittedName>
        <fullName evidence="1">Uncharacterized protein</fullName>
    </submittedName>
</protein>
<dbReference type="EMBL" id="CP048268">
    <property type="protein sequence ID" value="QYN51937.1"/>
    <property type="molecule type" value="Genomic_DNA"/>
</dbReference>
<sequence length="192" mass="22849">MKLKRKDWDSCLHKNVLLEIYLKSRNSSFFSLGYMIAKIGKFYIFKTITEYGDLDGYVLYRKYGIEKIKTADNYTKVFNNYINLLQNDNHFDNLDLENLYNKIPIGSINSIVRYCYDHNLVVTIDDFYCDCLLTGTIKSFNRQELVLDQEEYCKDYDVNNDEKIVTVKLNNISGFDLVTQKTYLYQQYLRQK</sequence>
<reference evidence="1 2" key="1">
    <citation type="submission" date="2020-01" db="EMBL/GenBank/DDBJ databases">
        <title>Vast differences in strain-level diversity in the gut microbiota of two closely related honey bee species.</title>
        <authorList>
            <person name="Ellegaard K.M."/>
            <person name="Suenami S."/>
            <person name="Miyazaki R."/>
            <person name="Engel P."/>
        </authorList>
    </citation>
    <scope>NUCLEOTIDE SEQUENCE [LARGE SCALE GENOMIC DNA]</scope>
    <source>
        <strain evidence="1 2">ESL0416</strain>
    </source>
</reference>
<evidence type="ECO:0000313" key="1">
    <source>
        <dbReference type="EMBL" id="QYN51937.1"/>
    </source>
</evidence>